<dbReference type="InterPro" id="IPR001041">
    <property type="entry name" value="2Fe-2S_ferredoxin-type"/>
</dbReference>
<evidence type="ECO:0000313" key="10">
    <source>
        <dbReference type="EMBL" id="RQG99590.1"/>
    </source>
</evidence>
<evidence type="ECO:0000259" key="9">
    <source>
        <dbReference type="PROSITE" id="PS51085"/>
    </source>
</evidence>
<gene>
    <name evidence="10" type="ORF">EA472_13030</name>
</gene>
<protein>
    <submittedName>
        <fullName evidence="10">(2Fe-2S)-binding protein</fullName>
    </submittedName>
</protein>
<dbReference type="CDD" id="cd00207">
    <property type="entry name" value="fer2"/>
    <property type="match status" value="1"/>
</dbReference>
<name>A0A3N6MPR6_NATCH</name>
<evidence type="ECO:0000256" key="2">
    <source>
        <dbReference type="ARBA" id="ARBA00022448"/>
    </source>
</evidence>
<dbReference type="Gene3D" id="3.10.20.30">
    <property type="match status" value="1"/>
</dbReference>
<organism evidence="10 11">
    <name type="scientific">Natrarchaeobius chitinivorans</name>
    <dbReference type="NCBI Taxonomy" id="1679083"/>
    <lineage>
        <taxon>Archaea</taxon>
        <taxon>Methanobacteriati</taxon>
        <taxon>Methanobacteriota</taxon>
        <taxon>Stenosarchaea group</taxon>
        <taxon>Halobacteria</taxon>
        <taxon>Halobacteriales</taxon>
        <taxon>Natrialbaceae</taxon>
        <taxon>Natrarchaeobius</taxon>
    </lineage>
</organism>
<dbReference type="GO" id="GO:0051537">
    <property type="term" value="F:2 iron, 2 sulfur cluster binding"/>
    <property type="evidence" value="ECO:0007669"/>
    <property type="project" value="UniProtKB-KW"/>
</dbReference>
<dbReference type="Pfam" id="PF00111">
    <property type="entry name" value="Fer2"/>
    <property type="match status" value="1"/>
</dbReference>
<evidence type="ECO:0000256" key="3">
    <source>
        <dbReference type="ARBA" id="ARBA00022714"/>
    </source>
</evidence>
<dbReference type="InterPro" id="IPR012675">
    <property type="entry name" value="Beta-grasp_dom_sf"/>
</dbReference>
<comment type="similarity">
    <text evidence="1">Belongs to the 2Fe2S plant-type ferredoxin family.</text>
</comment>
<dbReference type="PANTHER" id="PTHR43112">
    <property type="entry name" value="FERREDOXIN"/>
    <property type="match status" value="1"/>
</dbReference>
<keyword evidence="5" id="KW-0249">Electron transport</keyword>
<proteinExistence type="inferred from homology"/>
<dbReference type="EMBL" id="REFZ01000008">
    <property type="protein sequence ID" value="RQG99590.1"/>
    <property type="molecule type" value="Genomic_DNA"/>
</dbReference>
<dbReference type="SUPFAM" id="SSF54292">
    <property type="entry name" value="2Fe-2S ferredoxin-like"/>
    <property type="match status" value="1"/>
</dbReference>
<dbReference type="PANTHER" id="PTHR43112:SF3">
    <property type="entry name" value="FERREDOXIN-2, CHLOROPLASTIC"/>
    <property type="match status" value="1"/>
</dbReference>
<keyword evidence="4" id="KW-0479">Metal-binding</keyword>
<keyword evidence="2" id="KW-0813">Transport</keyword>
<dbReference type="AlphaFoldDB" id="A0A3N6MPR6"/>
<sequence>MGEQERAAADRAVDDLEASVVDSRRVPDAERRRVLIAVGGSGAVFLAGCLNEDDAATYEVVFVDGDETFDVDVEEDEELLYPALDAGVDIPYTCEAGTRGQCTAKYDGNADEVVTHEGNEYLDDDQIADGWVLTCVAYARADSELEVAHPDDA</sequence>
<evidence type="ECO:0000256" key="5">
    <source>
        <dbReference type="ARBA" id="ARBA00022982"/>
    </source>
</evidence>
<dbReference type="PROSITE" id="PS51085">
    <property type="entry name" value="2FE2S_FER_2"/>
    <property type="match status" value="1"/>
</dbReference>
<dbReference type="InterPro" id="IPR036010">
    <property type="entry name" value="2Fe-2S_ferredoxin-like_sf"/>
</dbReference>
<accession>A0A3N6MPR6</accession>
<keyword evidence="6" id="KW-0408">Iron</keyword>
<keyword evidence="3" id="KW-0001">2Fe-2S</keyword>
<evidence type="ECO:0000256" key="4">
    <source>
        <dbReference type="ARBA" id="ARBA00022723"/>
    </source>
</evidence>
<evidence type="ECO:0000256" key="1">
    <source>
        <dbReference type="ARBA" id="ARBA00007874"/>
    </source>
</evidence>
<comment type="caution">
    <text evidence="10">The sequence shown here is derived from an EMBL/GenBank/DDBJ whole genome shotgun (WGS) entry which is preliminary data.</text>
</comment>
<dbReference type="GO" id="GO:0046872">
    <property type="term" value="F:metal ion binding"/>
    <property type="evidence" value="ECO:0007669"/>
    <property type="project" value="UniProtKB-KW"/>
</dbReference>
<comment type="cofactor">
    <cofactor evidence="8">
        <name>[2Fe-2S] cluster</name>
        <dbReference type="ChEBI" id="CHEBI:190135"/>
    </cofactor>
</comment>
<reference evidence="10 11" key="1">
    <citation type="submission" date="2018-10" db="EMBL/GenBank/DDBJ databases">
        <title>Natrarchaeobius chitinivorans gen. nov., sp. nov., and Natrarchaeobius haloalkaliphilus sp. nov., alkaliphilic, chitin-utilizing haloarchaea from hypersaline alkaline lakes.</title>
        <authorList>
            <person name="Sorokin D.Y."/>
            <person name="Elcheninov A.G."/>
            <person name="Kostrikina N.A."/>
            <person name="Bale N.J."/>
            <person name="Sinninghe Damste J.S."/>
            <person name="Khijniak T.V."/>
            <person name="Kublanov I.V."/>
            <person name="Toshchakov S.V."/>
        </authorList>
    </citation>
    <scope>NUCLEOTIDE SEQUENCE [LARGE SCALE GENOMIC DNA]</scope>
    <source>
        <strain evidence="10 11">AArcht7</strain>
    </source>
</reference>
<keyword evidence="7" id="KW-0411">Iron-sulfur</keyword>
<keyword evidence="11" id="KW-1185">Reference proteome</keyword>
<dbReference type="OrthoDB" id="235534at2157"/>
<evidence type="ECO:0000313" key="11">
    <source>
        <dbReference type="Proteomes" id="UP000281431"/>
    </source>
</evidence>
<evidence type="ECO:0000256" key="7">
    <source>
        <dbReference type="ARBA" id="ARBA00023014"/>
    </source>
</evidence>
<feature type="domain" description="2Fe-2S ferredoxin-type" evidence="9">
    <location>
        <begin position="58"/>
        <end position="153"/>
    </location>
</feature>
<dbReference type="Proteomes" id="UP000281431">
    <property type="component" value="Unassembled WGS sequence"/>
</dbReference>
<evidence type="ECO:0000256" key="8">
    <source>
        <dbReference type="ARBA" id="ARBA00034078"/>
    </source>
</evidence>
<evidence type="ECO:0000256" key="6">
    <source>
        <dbReference type="ARBA" id="ARBA00023004"/>
    </source>
</evidence>